<dbReference type="Proteomes" id="UP000325434">
    <property type="component" value="Unassembled WGS sequence"/>
</dbReference>
<accession>A0A5N6GD43</accession>
<protein>
    <submittedName>
        <fullName evidence="1">Uncharacterized protein</fullName>
    </submittedName>
</protein>
<dbReference type="SUPFAM" id="SSF69065">
    <property type="entry name" value="RNase III domain-like"/>
    <property type="match status" value="1"/>
</dbReference>
<dbReference type="InterPro" id="IPR036389">
    <property type="entry name" value="RNase_III_sf"/>
</dbReference>
<dbReference type="EMBL" id="ML734885">
    <property type="protein sequence ID" value="KAB8239898.1"/>
    <property type="molecule type" value="Genomic_DNA"/>
</dbReference>
<dbReference type="GO" id="GO:0006396">
    <property type="term" value="P:RNA processing"/>
    <property type="evidence" value="ECO:0007669"/>
    <property type="project" value="InterPro"/>
</dbReference>
<organism evidence="1">
    <name type="scientific">Aspergillus flavus</name>
    <dbReference type="NCBI Taxonomy" id="5059"/>
    <lineage>
        <taxon>Eukaryota</taxon>
        <taxon>Fungi</taxon>
        <taxon>Dikarya</taxon>
        <taxon>Ascomycota</taxon>
        <taxon>Pezizomycotina</taxon>
        <taxon>Eurotiomycetes</taxon>
        <taxon>Eurotiomycetidae</taxon>
        <taxon>Eurotiales</taxon>
        <taxon>Aspergillaceae</taxon>
        <taxon>Aspergillus</taxon>
        <taxon>Aspergillus subgen. Circumdati</taxon>
    </lineage>
</organism>
<dbReference type="GO" id="GO:0004525">
    <property type="term" value="F:ribonuclease III activity"/>
    <property type="evidence" value="ECO:0007669"/>
    <property type="project" value="InterPro"/>
</dbReference>
<reference evidence="1" key="1">
    <citation type="submission" date="2019-04" db="EMBL/GenBank/DDBJ databases">
        <title>Friends and foes A comparative genomics study of 23 Aspergillus species from section Flavi.</title>
        <authorList>
            <consortium name="DOE Joint Genome Institute"/>
            <person name="Kjaerbolling I."/>
            <person name="Vesth T."/>
            <person name="Frisvad J.C."/>
            <person name="Nybo J.L."/>
            <person name="Theobald S."/>
            <person name="Kildgaard S."/>
            <person name="Isbrandt T."/>
            <person name="Kuo A."/>
            <person name="Sato A."/>
            <person name="Lyhne E.K."/>
            <person name="Kogle M.E."/>
            <person name="Wiebenga A."/>
            <person name="Kun R.S."/>
            <person name="Lubbers R.J."/>
            <person name="Makela M.R."/>
            <person name="Barry K."/>
            <person name="Chovatia M."/>
            <person name="Clum A."/>
            <person name="Daum C."/>
            <person name="Haridas S."/>
            <person name="He G."/>
            <person name="LaButti K."/>
            <person name="Lipzen A."/>
            <person name="Mondo S."/>
            <person name="Riley R."/>
            <person name="Salamov A."/>
            <person name="Simmons B.A."/>
            <person name="Magnuson J.K."/>
            <person name="Henrissat B."/>
            <person name="Mortensen U.H."/>
            <person name="Larsen T.O."/>
            <person name="Devries R.P."/>
            <person name="Grigoriev I.V."/>
            <person name="Machida M."/>
            <person name="Baker S.E."/>
            <person name="Andersen M.R."/>
        </authorList>
    </citation>
    <scope>NUCLEOTIDE SEQUENCE [LARGE SCALE GENOMIC DNA]</scope>
    <source>
        <strain evidence="1">CBS 121.62</strain>
    </source>
</reference>
<evidence type="ECO:0000313" key="1">
    <source>
        <dbReference type="EMBL" id="KAB8239898.1"/>
    </source>
</evidence>
<name>A0A5N6GD43_ASPFL</name>
<sequence>MDHDEDLEEVQRILNYRFRDITLLSDALTAAGADLDNYEGNRRLAAIGVDVIGLCLDFDAHQKKGKPSKTPGIITLVGSFSVKHQVKLPS</sequence>
<dbReference type="AlphaFoldDB" id="A0A5N6GD43"/>
<gene>
    <name evidence="1" type="ORF">BDV35DRAFT_375157</name>
</gene>
<dbReference type="Gene3D" id="1.10.1520.10">
    <property type="entry name" value="Ribonuclease III domain"/>
    <property type="match status" value="1"/>
</dbReference>
<proteinExistence type="predicted"/>